<dbReference type="PROSITE" id="PS51257">
    <property type="entry name" value="PROKAR_LIPOPROTEIN"/>
    <property type="match status" value="1"/>
</dbReference>
<evidence type="ECO:0000256" key="2">
    <source>
        <dbReference type="ARBA" id="ARBA00023157"/>
    </source>
</evidence>
<organism evidence="5 6">
    <name type="scientific">Prorocentrum cordatum</name>
    <dbReference type="NCBI Taxonomy" id="2364126"/>
    <lineage>
        <taxon>Eukaryota</taxon>
        <taxon>Sar</taxon>
        <taxon>Alveolata</taxon>
        <taxon>Dinophyceae</taxon>
        <taxon>Prorocentrales</taxon>
        <taxon>Prorocentraceae</taxon>
        <taxon>Prorocentrum</taxon>
    </lineage>
</organism>
<keyword evidence="2" id="KW-1015">Disulfide bond</keyword>
<evidence type="ECO:0000256" key="1">
    <source>
        <dbReference type="ARBA" id="ARBA00022737"/>
    </source>
</evidence>
<reference evidence="5" key="1">
    <citation type="submission" date="2023-10" db="EMBL/GenBank/DDBJ databases">
        <authorList>
            <person name="Chen Y."/>
            <person name="Shah S."/>
            <person name="Dougan E. K."/>
            <person name="Thang M."/>
            <person name="Chan C."/>
        </authorList>
    </citation>
    <scope>NUCLEOTIDE SEQUENCE [LARGE SCALE GENOMIC DNA]</scope>
</reference>
<keyword evidence="3" id="KW-0325">Glycoprotein</keyword>
<dbReference type="Gene3D" id="3.30.300.320">
    <property type="match status" value="1"/>
</dbReference>
<dbReference type="Proteomes" id="UP001189429">
    <property type="component" value="Unassembled WGS sequence"/>
</dbReference>
<dbReference type="SMART" id="SM00004">
    <property type="entry name" value="NL"/>
    <property type="match status" value="2"/>
</dbReference>
<feature type="domain" description="LNR" evidence="4">
    <location>
        <begin position="28"/>
        <end position="66"/>
    </location>
</feature>
<evidence type="ECO:0000259" key="4">
    <source>
        <dbReference type="SMART" id="SM00004"/>
    </source>
</evidence>
<comment type="caution">
    <text evidence="5">The sequence shown here is derived from an EMBL/GenBank/DDBJ whole genome shotgun (WGS) entry which is preliminary data.</text>
</comment>
<gene>
    <name evidence="5" type="ORF">PCOR1329_LOCUS9232</name>
</gene>
<evidence type="ECO:0000313" key="5">
    <source>
        <dbReference type="EMBL" id="CAK0801343.1"/>
    </source>
</evidence>
<dbReference type="InterPro" id="IPR000800">
    <property type="entry name" value="Notch_dom"/>
</dbReference>
<proteinExistence type="predicted"/>
<dbReference type="EMBL" id="CAUYUJ010002558">
    <property type="protein sequence ID" value="CAK0801343.1"/>
    <property type="molecule type" value="Genomic_DNA"/>
</dbReference>
<name>A0ABN9Q6E9_9DINO</name>
<keyword evidence="1" id="KW-0677">Repeat</keyword>
<sequence length="206" mass="22071">MCSARTAATTGGPATAIATACATIGSATMTEAILCADGCYNGWPGDGYCDSVCYNWECNHDGGDCDTTPEPEPEPEPEMWWTTTDQELCANGCYNGWPGHGYCDSACYNWECNYDGGDCDEEPPTDPEGLDCGQCADDDGDCAFNVYTEFASCGSGYEVVYGNYYCNYCDDPSLQFFGCVYVGWSGAWAYSPTLVPLLLGVTAVLK</sequence>
<keyword evidence="6" id="KW-1185">Reference proteome</keyword>
<accession>A0ABN9Q6E9</accession>
<protein>
    <recommendedName>
        <fullName evidence="4">LNR domain-containing protein</fullName>
    </recommendedName>
</protein>
<feature type="domain" description="LNR" evidence="4">
    <location>
        <begin position="82"/>
        <end position="120"/>
    </location>
</feature>
<evidence type="ECO:0000256" key="3">
    <source>
        <dbReference type="ARBA" id="ARBA00023180"/>
    </source>
</evidence>
<dbReference type="Pfam" id="PF00066">
    <property type="entry name" value="Notch"/>
    <property type="match status" value="1"/>
</dbReference>
<evidence type="ECO:0000313" key="6">
    <source>
        <dbReference type="Proteomes" id="UP001189429"/>
    </source>
</evidence>